<proteinExistence type="predicted"/>
<accession>E0S6H3</accession>
<evidence type="ECO:0000259" key="4">
    <source>
        <dbReference type="PROSITE" id="PS51293"/>
    </source>
</evidence>
<dbReference type="SUPFAM" id="SSF46689">
    <property type="entry name" value="Homeodomain-like"/>
    <property type="match status" value="2"/>
</dbReference>
<dbReference type="GO" id="GO:0006357">
    <property type="term" value="P:regulation of transcription by RNA polymerase II"/>
    <property type="evidence" value="ECO:0007669"/>
    <property type="project" value="TreeGrafter"/>
</dbReference>
<keyword evidence="6" id="KW-1185">Reference proteome</keyword>
<dbReference type="GO" id="GO:0003713">
    <property type="term" value="F:transcription coactivator activity"/>
    <property type="evidence" value="ECO:0007669"/>
    <property type="project" value="TreeGrafter"/>
</dbReference>
<evidence type="ECO:0000256" key="2">
    <source>
        <dbReference type="ARBA" id="ARBA00022771"/>
    </source>
</evidence>
<dbReference type="GO" id="GO:0005634">
    <property type="term" value="C:nucleus"/>
    <property type="evidence" value="ECO:0007669"/>
    <property type="project" value="TreeGrafter"/>
</dbReference>
<dbReference type="InterPro" id="IPR009057">
    <property type="entry name" value="Homeodomain-like_sf"/>
</dbReference>
<dbReference type="GeneID" id="9699072"/>
<dbReference type="AlphaFoldDB" id="E0S6H3"/>
<dbReference type="CDD" id="cd00167">
    <property type="entry name" value="SANT"/>
    <property type="match status" value="1"/>
</dbReference>
<dbReference type="Pfam" id="PF25299">
    <property type="entry name" value="ZZ_ADA2"/>
    <property type="match status" value="1"/>
</dbReference>
<keyword evidence="1" id="KW-0479">Metal-binding</keyword>
<keyword evidence="3" id="KW-0862">Zinc</keyword>
<evidence type="ECO:0000313" key="6">
    <source>
        <dbReference type="Proteomes" id="UP000002313"/>
    </source>
</evidence>
<dbReference type="InterPro" id="IPR000433">
    <property type="entry name" value="Znf_ZZ"/>
</dbReference>
<dbReference type="PANTHER" id="PTHR12374:SF20">
    <property type="entry name" value="TRANSCRIPTIONAL ADAPTER 2-ALPHA"/>
    <property type="match status" value="1"/>
</dbReference>
<dbReference type="VEuPathDB" id="MicrosporidiaDB:Eint_040170"/>
<evidence type="ECO:0000256" key="1">
    <source>
        <dbReference type="ARBA" id="ARBA00022723"/>
    </source>
</evidence>
<feature type="domain" description="SANT" evidence="4">
    <location>
        <begin position="68"/>
        <end position="118"/>
    </location>
</feature>
<dbReference type="GO" id="GO:0016740">
    <property type="term" value="F:transferase activity"/>
    <property type="evidence" value="ECO:0007669"/>
    <property type="project" value="UniProtKB-KW"/>
</dbReference>
<dbReference type="PROSITE" id="PS51293">
    <property type="entry name" value="SANT"/>
    <property type="match status" value="1"/>
</dbReference>
<name>E0S6H3_ENCIT</name>
<reference evidence="5 6" key="1">
    <citation type="journal article" date="2010" name="Nat. Commun.">
        <title>The complete sequence of the smallest known nuclear genome from the microsporidian Encephalitozoon intestinalis.</title>
        <authorList>
            <person name="Corradi N."/>
            <person name="Pombert J.-F."/>
            <person name="Farinelli L."/>
            <person name="Didier E.S."/>
            <person name="Keeling P.J."/>
        </authorList>
    </citation>
    <scope>NUCLEOTIDE SEQUENCE [LARGE SCALE GENOMIC DNA]</scope>
    <source>
        <strain evidence="5 6">ATCC 50506</strain>
    </source>
</reference>
<protein>
    <submittedName>
        <fullName evidence="5">Histone acetyltransferase complex SAGA/ADA subunit ADA2</fullName>
    </submittedName>
</protein>
<dbReference type="HOGENOM" id="CLU_018273_0_0_1"/>
<keyword evidence="2" id="KW-0863">Zinc-finger</keyword>
<evidence type="ECO:0000313" key="5">
    <source>
        <dbReference type="EMBL" id="ADM11308.1"/>
    </source>
</evidence>
<organism evidence="5 6">
    <name type="scientific">Encephalitozoon intestinalis (strain ATCC 50506)</name>
    <name type="common">Microsporidian parasite</name>
    <name type="synonym">Septata intestinalis</name>
    <dbReference type="NCBI Taxonomy" id="876142"/>
    <lineage>
        <taxon>Eukaryota</taxon>
        <taxon>Fungi</taxon>
        <taxon>Fungi incertae sedis</taxon>
        <taxon>Microsporidia</taxon>
        <taxon>Unikaryonidae</taxon>
        <taxon>Encephalitozoon</taxon>
    </lineage>
</organism>
<dbReference type="GO" id="GO:0008270">
    <property type="term" value="F:zinc ion binding"/>
    <property type="evidence" value="ECO:0007669"/>
    <property type="project" value="UniProtKB-KW"/>
</dbReference>
<evidence type="ECO:0000256" key="3">
    <source>
        <dbReference type="ARBA" id="ARBA00022833"/>
    </source>
</evidence>
<dbReference type="InterPro" id="IPR036388">
    <property type="entry name" value="WH-like_DNA-bd_sf"/>
</dbReference>
<dbReference type="GO" id="GO:0003682">
    <property type="term" value="F:chromatin binding"/>
    <property type="evidence" value="ECO:0007669"/>
    <property type="project" value="TreeGrafter"/>
</dbReference>
<dbReference type="Proteomes" id="UP000002313">
    <property type="component" value="Chromosome IV"/>
</dbReference>
<dbReference type="KEGG" id="ein:Eint_040170"/>
<sequence length="343" mass="40279">MAISCSNELRKVSVLCDNCFIGMESLVYVKCSECGIDLCLLCFVNQIETSLHSKCHEYRIVSGMNTKIHGREWTLMEEILFVEGLGVCGIGNWPEISKYVGGKKDVESHFYKIFGFQRNTCKPLRMSKSVSNPYRGLIGSYMPFREDFDVEYMNDHEALIKDVNFEEGEGELKGRLVEAVLDSYIRIIMFRNRRKHITLDRNLVDMESLKTKNEKSGIGDTIKWITPYLTKQDFNVFFRGLYIEKKLYDLLKGYSRKENSTYEEEIGYIKNFCSERERKLCEAYGLSINVYLELRKEVISCLIKKKEFVKEDFDRLFGFLKETDELYSFFLENGWIRKEEEKD</sequence>
<gene>
    <name evidence="5" type="ORF">Eint_040170</name>
</gene>
<dbReference type="EMBL" id="CP001945">
    <property type="protein sequence ID" value="ADM11308.1"/>
    <property type="molecule type" value="Genomic_DNA"/>
</dbReference>
<dbReference type="RefSeq" id="XP_003072668.1">
    <property type="nucleotide sequence ID" value="XM_003072622.1"/>
</dbReference>
<dbReference type="SUPFAM" id="SSF57850">
    <property type="entry name" value="RING/U-box"/>
    <property type="match status" value="1"/>
</dbReference>
<reference evidence="5 6" key="2">
    <citation type="journal article" date="2012" name="Proc. Natl. Acad. Sci. U.S.A.">
        <title>Gain and loss of multiple functionally related, horizontally transferred genes in the reduced genomes of two microsporidian parasites.</title>
        <authorList>
            <person name="Pombert J.-F."/>
            <person name="Selman M."/>
            <person name="Burki F."/>
            <person name="Bardell F.T."/>
            <person name="Farinelli L."/>
            <person name="Solter L.F."/>
            <person name="Whitman D.W."/>
            <person name="Weiss L.M."/>
            <person name="Corradi N."/>
            <person name="Keeling P.J."/>
        </authorList>
    </citation>
    <scope>NUCLEOTIDE SEQUENCE [LARGE SCALE GENOMIC DNA]</scope>
    <source>
        <strain evidence="5 6">ATCC 50506</strain>
    </source>
</reference>
<dbReference type="InterPro" id="IPR055141">
    <property type="entry name" value="TADA2A_B-like_dom"/>
</dbReference>
<dbReference type="InterPro" id="IPR017884">
    <property type="entry name" value="SANT_dom"/>
</dbReference>
<dbReference type="Gene3D" id="1.10.10.10">
    <property type="entry name" value="Winged helix-like DNA-binding domain superfamily/Winged helix DNA-binding domain"/>
    <property type="match status" value="1"/>
</dbReference>
<dbReference type="PANTHER" id="PTHR12374">
    <property type="entry name" value="TRANSCRIPTIONAL ADAPTOR 2 ADA2 -RELATED"/>
    <property type="match status" value="1"/>
</dbReference>
<dbReference type="OrthoDB" id="270417at2759"/>
<dbReference type="InterPro" id="IPR001005">
    <property type="entry name" value="SANT/Myb"/>
</dbReference>
<dbReference type="GO" id="GO:0006338">
    <property type="term" value="P:chromatin remodeling"/>
    <property type="evidence" value="ECO:0007669"/>
    <property type="project" value="TreeGrafter"/>
</dbReference>
<dbReference type="Pfam" id="PF22941">
    <property type="entry name" value="TADA2A-like_3rd"/>
    <property type="match status" value="1"/>
</dbReference>